<dbReference type="OrthoDB" id="2333993at2759"/>
<proteinExistence type="predicted"/>
<dbReference type="InParanoid" id="A8Q1T5"/>
<dbReference type="KEGG" id="mgl:MGL_1836"/>
<gene>
    <name evidence="2" type="ORF">MGL_1836</name>
</gene>
<feature type="compositionally biased region" description="Basic residues" evidence="1">
    <location>
        <begin position="737"/>
        <end position="746"/>
    </location>
</feature>
<feature type="compositionally biased region" description="Low complexity" evidence="1">
    <location>
        <begin position="531"/>
        <end position="542"/>
    </location>
</feature>
<feature type="region of interest" description="Disordered" evidence="1">
    <location>
        <begin position="203"/>
        <end position="224"/>
    </location>
</feature>
<dbReference type="VEuPathDB" id="FungiDB:MGL_1836"/>
<keyword evidence="3" id="KW-1185">Reference proteome</keyword>
<dbReference type="STRING" id="425265.A8Q1T5"/>
<feature type="compositionally biased region" description="Low complexity" evidence="1">
    <location>
        <begin position="370"/>
        <end position="379"/>
    </location>
</feature>
<sequence length="746" mass="78834">MTSLEAPSSTSRDVPAWLWASGIPPAAPAAPSGGAGTSPALYWDMGLSLHERPIHSQSPSRCMMYRNDSGAEHGMFPPHSLIPPPVPAGTSAAGTGNTTGAGTAASATTPESTHAHLPPPHAMYPPSTAFHVPMHPEPAPGYSSVLSFGPGSTYPFFDAQGFPMLMHVPPGMAPSYPMAQQQEHIPSLIESSRADSFSDTWSTLSSVTSDAPSSMHPQAQSTTTSMDDLLALSRQAQNDGEGGQNPNIFVCPHCEKRYTGKHARSIWRRHLQDKHAIPLSVQPRRTRWDRDMNRPRNAAERRERMLESKRRWARKKREQERRVAAANRGASVATDTATPTPSDPDVDQFDALSKEMASTMHSVTKPSLPPSSSSMHMPIHLPPPAPPPASASASSAAPAVTSSSSSAPNRTALAPRDINIPSSQNWRTDAGAGIVKSPGFLDSKLFMPSPLQSTPLRSALSNPPSLYGTMHSPSDSRTAPDSARRFLPFPHPPSSLTKRTPSERSKFAAFTRIEPSPRKLGLGGQASRADAPASPSVRSVRASRGDQFSSPQHLNLTQSLGLAPHSATKGGGTGFTPSFSSNVHMTPLGAGGGTPFSRMPLGLTPSIHGFLRGTGGGLGGLSASATGSGGGDMSGSGLLGGGDFSGYMMGLTTLDSPHILRSASRPSPLRTGVSFHSSSERDEDDDLDHEGEMRIISPSLRQRVRGNAKASPLGQDTPSKVGSPLRGPGSFSFGLRRTPHRAPKLR</sequence>
<feature type="compositionally biased region" description="Low complexity" evidence="1">
    <location>
        <begin position="330"/>
        <end position="340"/>
    </location>
</feature>
<dbReference type="RefSeq" id="XP_001730837.1">
    <property type="nucleotide sequence ID" value="XM_001730785.1"/>
</dbReference>
<feature type="region of interest" description="Disordered" evidence="1">
    <location>
        <begin position="452"/>
        <end position="552"/>
    </location>
</feature>
<organism evidence="2 3">
    <name type="scientific">Malassezia globosa (strain ATCC MYA-4612 / CBS 7966)</name>
    <name type="common">Dandruff-associated fungus</name>
    <dbReference type="NCBI Taxonomy" id="425265"/>
    <lineage>
        <taxon>Eukaryota</taxon>
        <taxon>Fungi</taxon>
        <taxon>Dikarya</taxon>
        <taxon>Basidiomycota</taxon>
        <taxon>Ustilaginomycotina</taxon>
        <taxon>Malasseziomycetes</taxon>
        <taxon>Malasseziales</taxon>
        <taxon>Malasseziaceae</taxon>
        <taxon>Malassezia</taxon>
    </lineage>
</organism>
<protein>
    <submittedName>
        <fullName evidence="2">Uncharacterized protein</fullName>
    </submittedName>
</protein>
<feature type="region of interest" description="Disordered" evidence="1">
    <location>
        <begin position="85"/>
        <end position="124"/>
    </location>
</feature>
<dbReference type="EMBL" id="AAYY01000006">
    <property type="protein sequence ID" value="EDP43623.1"/>
    <property type="molecule type" value="Genomic_DNA"/>
</dbReference>
<feature type="region of interest" description="Disordered" evidence="1">
    <location>
        <begin position="662"/>
        <end position="746"/>
    </location>
</feature>
<feature type="compositionally biased region" description="Polar residues" evidence="1">
    <location>
        <begin position="452"/>
        <end position="464"/>
    </location>
</feature>
<name>A8Q1T5_MALGO</name>
<evidence type="ECO:0000313" key="2">
    <source>
        <dbReference type="EMBL" id="EDP43623.1"/>
    </source>
</evidence>
<feature type="compositionally biased region" description="Low complexity" evidence="1">
    <location>
        <begin position="390"/>
        <end position="408"/>
    </location>
</feature>
<accession>A8Q1T5</accession>
<dbReference type="AlphaFoldDB" id="A8Q1T5"/>
<dbReference type="GeneID" id="5855144"/>
<dbReference type="Proteomes" id="UP000008837">
    <property type="component" value="Unassembled WGS sequence"/>
</dbReference>
<evidence type="ECO:0000313" key="3">
    <source>
        <dbReference type="Proteomes" id="UP000008837"/>
    </source>
</evidence>
<reference evidence="2 3" key="1">
    <citation type="journal article" date="2007" name="Proc. Natl. Acad. Sci. U.S.A.">
        <title>Dandruff-associated Malassezia genomes reveal convergent and divergent virulence traits shared with plant and human fungal pathogens.</title>
        <authorList>
            <person name="Xu J."/>
            <person name="Saunders C.W."/>
            <person name="Hu P."/>
            <person name="Grant R.A."/>
            <person name="Boekhout T."/>
            <person name="Kuramae E.E."/>
            <person name="Kronstad J.W."/>
            <person name="Deangelis Y.M."/>
            <person name="Reeder N.L."/>
            <person name="Johnstone K.R."/>
            <person name="Leland M."/>
            <person name="Fieno A.M."/>
            <person name="Begley W.M."/>
            <person name="Sun Y."/>
            <person name="Lacey M.P."/>
            <person name="Chaudhary T."/>
            <person name="Keough T."/>
            <person name="Chu L."/>
            <person name="Sears R."/>
            <person name="Yuan B."/>
            <person name="Dawson T.L.Jr."/>
        </authorList>
    </citation>
    <scope>NUCLEOTIDE SEQUENCE [LARGE SCALE GENOMIC DNA]</scope>
    <source>
        <strain evidence="3">ATCC MYA-4612 / CBS 7966</strain>
    </source>
</reference>
<dbReference type="OMA" id="PHCEKRY"/>
<evidence type="ECO:0000256" key="1">
    <source>
        <dbReference type="SAM" id="MobiDB-lite"/>
    </source>
</evidence>
<feature type="compositionally biased region" description="Low complexity" evidence="1">
    <location>
        <begin position="88"/>
        <end position="109"/>
    </location>
</feature>
<feature type="region of interest" description="Disordered" evidence="1">
    <location>
        <begin position="289"/>
        <end position="431"/>
    </location>
</feature>
<feature type="compositionally biased region" description="Basic and acidic residues" evidence="1">
    <location>
        <begin position="289"/>
        <end position="310"/>
    </location>
</feature>
<comment type="caution">
    <text evidence="2">The sequence shown here is derived from an EMBL/GenBank/DDBJ whole genome shotgun (WGS) entry which is preliminary data.</text>
</comment>
<feature type="compositionally biased region" description="Pro residues" evidence="1">
    <location>
        <begin position="380"/>
        <end position="389"/>
    </location>
</feature>